<evidence type="ECO:0000313" key="2">
    <source>
        <dbReference type="Proteomes" id="UP000032683"/>
    </source>
</evidence>
<gene>
    <name evidence="1" type="ORF">Gxy13693_071_015</name>
</gene>
<reference evidence="1 2" key="1">
    <citation type="submission" date="2012-11" db="EMBL/GenBank/DDBJ databases">
        <title>Whole genome sequence of Gluconacetobacter xylinus NBRC 13693.</title>
        <authorList>
            <person name="Azuma Y."/>
            <person name="Higashiura N."/>
            <person name="Hirakawa H."/>
            <person name="Matsushita K."/>
        </authorList>
    </citation>
    <scope>NUCLEOTIDE SEQUENCE [LARGE SCALE GENOMIC DNA]</scope>
    <source>
        <strain evidence="1 2">NBRC 13693</strain>
    </source>
</reference>
<accession>A0A0D6QBM7</accession>
<dbReference type="AlphaFoldDB" id="A0A0D6QBM7"/>
<dbReference type="EMBL" id="BANJ01000071">
    <property type="protein sequence ID" value="GAO00923.1"/>
    <property type="molecule type" value="Genomic_DNA"/>
</dbReference>
<proteinExistence type="predicted"/>
<evidence type="ECO:0000313" key="1">
    <source>
        <dbReference type="EMBL" id="GAO00923.1"/>
    </source>
</evidence>
<organism evidence="1 2">
    <name type="scientific">Komagataeibacter xylinus NBRC 13693</name>
    <dbReference type="NCBI Taxonomy" id="1234668"/>
    <lineage>
        <taxon>Bacteria</taxon>
        <taxon>Pseudomonadati</taxon>
        <taxon>Pseudomonadota</taxon>
        <taxon>Alphaproteobacteria</taxon>
        <taxon>Acetobacterales</taxon>
        <taxon>Acetobacteraceae</taxon>
        <taxon>Komagataeibacter</taxon>
    </lineage>
</organism>
<comment type="caution">
    <text evidence="1">The sequence shown here is derived from an EMBL/GenBank/DDBJ whole genome shotgun (WGS) entry which is preliminary data.</text>
</comment>
<protein>
    <submittedName>
        <fullName evidence="1">Uncharacterized protein</fullName>
    </submittedName>
</protein>
<name>A0A0D6QBM7_KOMXY</name>
<sequence length="51" mass="5573">MRSLYAASMTRAFAINTTGPALIAKHMLPRLPRERRAVFAVLSAGGGSNWR</sequence>
<dbReference type="Proteomes" id="UP000032683">
    <property type="component" value="Unassembled WGS sequence"/>
</dbReference>
<dbReference type="RefSeq" id="WP_204368319.1">
    <property type="nucleotide sequence ID" value="NZ_BANJ01000071.1"/>
</dbReference>